<evidence type="ECO:0000256" key="8">
    <source>
        <dbReference type="ARBA" id="ARBA00022777"/>
    </source>
</evidence>
<keyword evidence="11" id="KW-0472">Membrane</keyword>
<evidence type="ECO:0000256" key="9">
    <source>
        <dbReference type="ARBA" id="ARBA00022840"/>
    </source>
</evidence>
<keyword evidence="10" id="KW-0175">Coiled coil</keyword>
<dbReference type="SUPFAM" id="SSF47384">
    <property type="entry name" value="Homodimeric domain of signal transducing histidine kinase"/>
    <property type="match status" value="1"/>
</dbReference>
<comment type="caution">
    <text evidence="13">The sequence shown here is derived from an EMBL/GenBank/DDBJ whole genome shotgun (WGS) entry which is preliminary data.</text>
</comment>
<evidence type="ECO:0000256" key="6">
    <source>
        <dbReference type="ARBA" id="ARBA00022679"/>
    </source>
</evidence>
<dbReference type="InterPro" id="IPR004358">
    <property type="entry name" value="Sig_transdc_His_kin-like_C"/>
</dbReference>
<keyword evidence="5" id="KW-0597">Phosphoprotein</keyword>
<dbReference type="InterPro" id="IPR005467">
    <property type="entry name" value="His_kinase_dom"/>
</dbReference>
<dbReference type="SMART" id="SM00387">
    <property type="entry name" value="HATPase_c"/>
    <property type="match status" value="1"/>
</dbReference>
<dbReference type="Proteomes" id="UP000617628">
    <property type="component" value="Unassembled WGS sequence"/>
</dbReference>
<dbReference type="InterPro" id="IPR036097">
    <property type="entry name" value="HisK_dim/P_sf"/>
</dbReference>
<name>A0A934RYJ5_9BACT</name>
<dbReference type="EMBL" id="JAENIL010000038">
    <property type="protein sequence ID" value="MBK1878951.1"/>
    <property type="molecule type" value="Genomic_DNA"/>
</dbReference>
<dbReference type="InterPro" id="IPR003594">
    <property type="entry name" value="HATPase_dom"/>
</dbReference>
<dbReference type="GO" id="GO:0000155">
    <property type="term" value="F:phosphorelay sensor kinase activity"/>
    <property type="evidence" value="ECO:0007669"/>
    <property type="project" value="InterPro"/>
</dbReference>
<evidence type="ECO:0000256" key="10">
    <source>
        <dbReference type="SAM" id="Coils"/>
    </source>
</evidence>
<keyword evidence="8 13" id="KW-0418">Kinase</keyword>
<feature type="transmembrane region" description="Helical" evidence="11">
    <location>
        <begin position="463"/>
        <end position="485"/>
    </location>
</feature>
<protein>
    <recommendedName>
        <fullName evidence="3">histidine kinase</fullName>
        <ecNumber evidence="3">2.7.13.3</ecNumber>
    </recommendedName>
</protein>
<proteinExistence type="predicted"/>
<evidence type="ECO:0000256" key="2">
    <source>
        <dbReference type="ARBA" id="ARBA00004651"/>
    </source>
</evidence>
<dbReference type="RefSeq" id="WP_200357165.1">
    <property type="nucleotide sequence ID" value="NZ_JAENIL010000038.1"/>
</dbReference>
<dbReference type="PANTHER" id="PTHR44936:SF10">
    <property type="entry name" value="SENSOR PROTEIN RSTB"/>
    <property type="match status" value="1"/>
</dbReference>
<comment type="subcellular location">
    <subcellularLocation>
        <location evidence="2">Cell membrane</location>
        <topology evidence="2">Multi-pass membrane protein</topology>
    </subcellularLocation>
</comment>
<dbReference type="SUPFAM" id="SSF55874">
    <property type="entry name" value="ATPase domain of HSP90 chaperone/DNA topoisomerase II/histidine kinase"/>
    <property type="match status" value="1"/>
</dbReference>
<dbReference type="Pfam" id="PF02518">
    <property type="entry name" value="HATPase_c"/>
    <property type="match status" value="1"/>
</dbReference>
<dbReference type="InterPro" id="IPR003661">
    <property type="entry name" value="HisK_dim/P_dom"/>
</dbReference>
<evidence type="ECO:0000256" key="5">
    <source>
        <dbReference type="ARBA" id="ARBA00022553"/>
    </source>
</evidence>
<comment type="catalytic activity">
    <reaction evidence="1">
        <text>ATP + protein L-histidine = ADP + protein N-phospho-L-histidine.</text>
        <dbReference type="EC" id="2.7.13.3"/>
    </reaction>
</comment>
<accession>A0A934RYJ5</accession>
<gene>
    <name evidence="13" type="ORF">JIN87_18855</name>
</gene>
<dbReference type="Gene3D" id="3.30.565.10">
    <property type="entry name" value="Histidine kinase-like ATPase, C-terminal domain"/>
    <property type="match status" value="1"/>
</dbReference>
<sequence>MKEANVQWLELYEQIDEARSLSLRSATDRIRKLQQETEASSINYLRLLREEALVAIDWQGDQAFLKLVENLSDKAGSIAESSIKKALILDLSAWLNYLDYESGDYETALRCASEAVDLVKEFGTEREIVSVMMNYAFVSSLQDQDVEARLLEGAKALAQSWGNEALVHETNIQLSYLGSDDPTVQKQRIENLLQSSQYFREKGNNYMLVNADFAVLYNSGSNDPESLLSRIDEQIASAEALEFNVLLLNLYRKKAHAHERKAEFETAVSVCQKAIEKAVQLESPELAMWVKADMGWFLVQENRPEKYGLTELLLLETLEEAKGFGDEFNIAYLSLSLAETYVRMEAFEKAEEHIKFPLEWFGEQGGGKLRRARFLQSKIEYGLGRIEDAYSMIEDLYVETRDKWSEEYQAELLKQSQKLNTAALDNKMKLLEIKSELDESRLSEQTLLIEAQLLRADTQQSRILVLTLVIGIAAVSITALAYFFIRRNQVNRQLRGLASELEREKHALELEHERYVQANSELSEANAHLKEIDEERKTILGIAAHDMKNPLGAIESSLELLKMDLEGDEPLDKESLAELVELSEEGTVILRRLIENIMNARRTEKHSERMSLRWVDPLEVVEQTIQLNSQNADSKGISVHLEKADRFEWHCDVHSLREVLDNLISNSIKYSFPDAQVRVRMKWEDESGLIEIHDGGPGLQESDYEKLFQAFAKLSARPTGGEVSTGLGLSSVKHLTDAMNGEVKAENHPEGGAVFSLVMKSRLLEQAG</sequence>
<evidence type="ECO:0000256" key="4">
    <source>
        <dbReference type="ARBA" id="ARBA00022475"/>
    </source>
</evidence>
<dbReference type="GO" id="GO:0005524">
    <property type="term" value="F:ATP binding"/>
    <property type="evidence" value="ECO:0007669"/>
    <property type="project" value="UniProtKB-KW"/>
</dbReference>
<dbReference type="AlphaFoldDB" id="A0A934RYJ5"/>
<dbReference type="InterPro" id="IPR011990">
    <property type="entry name" value="TPR-like_helical_dom_sf"/>
</dbReference>
<dbReference type="Gene3D" id="1.25.40.10">
    <property type="entry name" value="Tetratricopeptide repeat domain"/>
    <property type="match status" value="1"/>
</dbReference>
<keyword evidence="11" id="KW-0812">Transmembrane</keyword>
<reference evidence="13" key="1">
    <citation type="submission" date="2021-01" db="EMBL/GenBank/DDBJ databases">
        <title>Modified the classification status of verrucomicrobia.</title>
        <authorList>
            <person name="Feng X."/>
        </authorList>
    </citation>
    <scope>NUCLEOTIDE SEQUENCE</scope>
    <source>
        <strain evidence="13">KCTC 13126</strain>
    </source>
</reference>
<evidence type="ECO:0000256" key="11">
    <source>
        <dbReference type="SAM" id="Phobius"/>
    </source>
</evidence>
<keyword evidence="14" id="KW-1185">Reference proteome</keyword>
<keyword evidence="11" id="KW-1133">Transmembrane helix</keyword>
<keyword evidence="6" id="KW-0808">Transferase</keyword>
<dbReference type="EC" id="2.7.13.3" evidence="3"/>
<evidence type="ECO:0000259" key="12">
    <source>
        <dbReference type="PROSITE" id="PS50109"/>
    </source>
</evidence>
<keyword evidence="9" id="KW-0067">ATP-binding</keyword>
<feature type="coiled-coil region" evidence="10">
    <location>
        <begin position="487"/>
        <end position="535"/>
    </location>
</feature>
<dbReference type="GO" id="GO:0005886">
    <property type="term" value="C:plasma membrane"/>
    <property type="evidence" value="ECO:0007669"/>
    <property type="project" value="UniProtKB-SubCell"/>
</dbReference>
<dbReference type="PROSITE" id="PS50109">
    <property type="entry name" value="HIS_KIN"/>
    <property type="match status" value="1"/>
</dbReference>
<dbReference type="InterPro" id="IPR050980">
    <property type="entry name" value="2C_sensor_his_kinase"/>
</dbReference>
<dbReference type="CDD" id="cd00082">
    <property type="entry name" value="HisKA"/>
    <property type="match status" value="1"/>
</dbReference>
<dbReference type="SMART" id="SM00388">
    <property type="entry name" value="HisKA"/>
    <property type="match status" value="1"/>
</dbReference>
<organism evidence="13 14">
    <name type="scientific">Pelagicoccus mobilis</name>
    <dbReference type="NCBI Taxonomy" id="415221"/>
    <lineage>
        <taxon>Bacteria</taxon>
        <taxon>Pseudomonadati</taxon>
        <taxon>Verrucomicrobiota</taxon>
        <taxon>Opitutia</taxon>
        <taxon>Puniceicoccales</taxon>
        <taxon>Pelagicoccaceae</taxon>
        <taxon>Pelagicoccus</taxon>
    </lineage>
</organism>
<evidence type="ECO:0000256" key="1">
    <source>
        <dbReference type="ARBA" id="ARBA00000085"/>
    </source>
</evidence>
<dbReference type="SUPFAM" id="SSF48452">
    <property type="entry name" value="TPR-like"/>
    <property type="match status" value="1"/>
</dbReference>
<dbReference type="CDD" id="cd00075">
    <property type="entry name" value="HATPase"/>
    <property type="match status" value="1"/>
</dbReference>
<evidence type="ECO:0000256" key="3">
    <source>
        <dbReference type="ARBA" id="ARBA00012438"/>
    </source>
</evidence>
<keyword evidence="4" id="KW-1003">Cell membrane</keyword>
<feature type="domain" description="Histidine kinase" evidence="12">
    <location>
        <begin position="542"/>
        <end position="763"/>
    </location>
</feature>
<dbReference type="InterPro" id="IPR036890">
    <property type="entry name" value="HATPase_C_sf"/>
</dbReference>
<keyword evidence="7" id="KW-0547">Nucleotide-binding</keyword>
<evidence type="ECO:0000256" key="7">
    <source>
        <dbReference type="ARBA" id="ARBA00022741"/>
    </source>
</evidence>
<dbReference type="PANTHER" id="PTHR44936">
    <property type="entry name" value="SENSOR PROTEIN CREC"/>
    <property type="match status" value="1"/>
</dbReference>
<dbReference type="Gene3D" id="1.10.287.130">
    <property type="match status" value="1"/>
</dbReference>
<evidence type="ECO:0000313" key="13">
    <source>
        <dbReference type="EMBL" id="MBK1878951.1"/>
    </source>
</evidence>
<dbReference type="PRINTS" id="PR00344">
    <property type="entry name" value="BCTRLSENSOR"/>
</dbReference>
<evidence type="ECO:0000313" key="14">
    <source>
        <dbReference type="Proteomes" id="UP000617628"/>
    </source>
</evidence>
<dbReference type="Pfam" id="PF00512">
    <property type="entry name" value="HisKA"/>
    <property type="match status" value="1"/>
</dbReference>